<dbReference type="PANTHER" id="PTHR23099">
    <property type="entry name" value="TRANSCRIPTIONAL REGULATOR"/>
    <property type="match status" value="1"/>
</dbReference>
<evidence type="ECO:0000256" key="2">
    <source>
        <dbReference type="SAM" id="MobiDB-lite"/>
    </source>
</evidence>
<feature type="domain" description="RRM" evidence="3">
    <location>
        <begin position="22"/>
        <end position="63"/>
    </location>
</feature>
<gene>
    <name evidence="4" type="primary">Nol8_0</name>
    <name evidence="4" type="ORF">CFP56_004127</name>
</gene>
<sequence>MDERASLSKKMEDEEAGKASQMRIFVGGLGESVSAEDLQRMFGSLGVVERLDIVRTKSRSFAYYNGCVWKGGRLKLEKAKEHYLVRLKREWAEQVELASWAPSDDFDVNEDITSSNKPKKDLNSETKQLRIYFPSLRKVKVLPLSGSGKHKYSFRNVEVPPLPIHFCDCEEHSIDPHPAKEKQTNDLEAQSGGMNEEEINIMNSVMNKLFEREKVSDAAHSGNGQAKERDNSAKLISGLQFDENEVDSETDEDNLIINVVKRKSNRMDLLGVQEKEQISENQDFSGKKTSKDGQNQNALKEQKRNTIPPNKKRKSLNQESDENGSLSAITRGKGKLKTHSDESAVLGAQLVEPESGIQQSAPVVSWSQKSSWRALVGDKSNTSFSVSHILPGIASSKEQQPKFDGSFVPDSTVSKNDNLVRHGDHLESHSSETIKEDDSQNLEFSDKQTSNDGQSQNALKEQKRNTVPPNKKRKSLNQESDENGSLSAITRGKGKLKTHSDESTVLGAQLAEPESGIQHSAPVVSWLQKSSWRALVGDKSNTSFSVSHILPGIASSKEHQPKFDGSSVPDSTVSKNDNLVRHGDHLESHSSETIKEVTETQPAKPSAASTNSGRGAAWLQKSSWTQLISENNNSSFSLEQLLPGISYGKQVQAKPNSMDIVDSTNGEHSDLRKDDNKWSKAKAALSGSLKRKSGEK</sequence>
<evidence type="ECO:0000259" key="3">
    <source>
        <dbReference type="PROSITE" id="PS50102"/>
    </source>
</evidence>
<comment type="caution">
    <text evidence="4">The sequence shown here is derived from an EMBL/GenBank/DDBJ whole genome shotgun (WGS) entry which is preliminary data.</text>
</comment>
<dbReference type="GO" id="GO:0005634">
    <property type="term" value="C:nucleus"/>
    <property type="evidence" value="ECO:0007669"/>
    <property type="project" value="TreeGrafter"/>
</dbReference>
<dbReference type="PANTHER" id="PTHR23099:SF0">
    <property type="entry name" value="GERM CELL NUCLEAR ACIDIC PROTEIN"/>
    <property type="match status" value="1"/>
</dbReference>
<dbReference type="Proteomes" id="UP000237347">
    <property type="component" value="Unassembled WGS sequence"/>
</dbReference>
<organism evidence="4 5">
    <name type="scientific">Quercus suber</name>
    <name type="common">Cork oak</name>
    <dbReference type="NCBI Taxonomy" id="58331"/>
    <lineage>
        <taxon>Eukaryota</taxon>
        <taxon>Viridiplantae</taxon>
        <taxon>Streptophyta</taxon>
        <taxon>Embryophyta</taxon>
        <taxon>Tracheophyta</taxon>
        <taxon>Spermatophyta</taxon>
        <taxon>Magnoliopsida</taxon>
        <taxon>eudicotyledons</taxon>
        <taxon>Gunneridae</taxon>
        <taxon>Pentapetalae</taxon>
        <taxon>rosids</taxon>
        <taxon>fabids</taxon>
        <taxon>Fagales</taxon>
        <taxon>Fagaceae</taxon>
        <taxon>Quercus</taxon>
    </lineage>
</organism>
<dbReference type="SUPFAM" id="SSF54928">
    <property type="entry name" value="RNA-binding domain, RBD"/>
    <property type="match status" value="1"/>
</dbReference>
<keyword evidence="1" id="KW-0694">RNA-binding</keyword>
<feature type="compositionally biased region" description="Polar residues" evidence="2">
    <location>
        <begin position="599"/>
        <end position="613"/>
    </location>
</feature>
<feature type="compositionally biased region" description="Polar residues" evidence="2">
    <location>
        <begin position="568"/>
        <end position="577"/>
    </location>
</feature>
<dbReference type="InterPro" id="IPR012677">
    <property type="entry name" value="Nucleotide-bd_a/b_plait_sf"/>
</dbReference>
<dbReference type="EMBL" id="PKMF04001161">
    <property type="protein sequence ID" value="KAK7813947.1"/>
    <property type="molecule type" value="Genomic_DNA"/>
</dbReference>
<feature type="region of interest" description="Disordered" evidence="2">
    <location>
        <begin position="396"/>
        <end position="502"/>
    </location>
</feature>
<feature type="compositionally biased region" description="Polar residues" evidence="2">
    <location>
        <begin position="441"/>
        <end position="459"/>
    </location>
</feature>
<protein>
    <submittedName>
        <fullName evidence="4">Nucleolar protein 8</fullName>
    </submittedName>
</protein>
<proteinExistence type="predicted"/>
<feature type="compositionally biased region" description="Basic and acidic residues" evidence="2">
    <location>
        <begin position="418"/>
        <end position="438"/>
    </location>
</feature>
<keyword evidence="5" id="KW-1185">Reference proteome</keyword>
<accession>A0AAW0II25</accession>
<dbReference type="PROSITE" id="PS50102">
    <property type="entry name" value="RRM"/>
    <property type="match status" value="1"/>
</dbReference>
<feature type="compositionally biased region" description="Basic and acidic residues" evidence="2">
    <location>
        <begin position="665"/>
        <end position="678"/>
    </location>
</feature>
<dbReference type="GO" id="GO:0003723">
    <property type="term" value="F:RNA binding"/>
    <property type="evidence" value="ECO:0007669"/>
    <property type="project" value="UniProtKB-UniRule"/>
</dbReference>
<dbReference type="Pfam" id="PF00076">
    <property type="entry name" value="RRM_1"/>
    <property type="match status" value="1"/>
</dbReference>
<dbReference type="AlphaFoldDB" id="A0AAW0II25"/>
<evidence type="ECO:0000256" key="1">
    <source>
        <dbReference type="PROSITE-ProRule" id="PRU00176"/>
    </source>
</evidence>
<feature type="region of interest" description="Disordered" evidence="2">
    <location>
        <begin position="272"/>
        <end position="340"/>
    </location>
</feature>
<feature type="region of interest" description="Disordered" evidence="2">
    <location>
        <begin position="556"/>
        <end position="615"/>
    </location>
</feature>
<dbReference type="InterPro" id="IPR035979">
    <property type="entry name" value="RBD_domain_sf"/>
</dbReference>
<feature type="region of interest" description="Disordered" evidence="2">
    <location>
        <begin position="653"/>
        <end position="696"/>
    </location>
</feature>
<evidence type="ECO:0000313" key="5">
    <source>
        <dbReference type="Proteomes" id="UP000237347"/>
    </source>
</evidence>
<name>A0AAW0II25_QUESU</name>
<dbReference type="Gene3D" id="3.30.70.330">
    <property type="match status" value="1"/>
</dbReference>
<feature type="compositionally biased region" description="Basic and acidic residues" evidence="2">
    <location>
        <begin position="578"/>
        <end position="598"/>
    </location>
</feature>
<evidence type="ECO:0000313" key="4">
    <source>
        <dbReference type="EMBL" id="KAK7813947.1"/>
    </source>
</evidence>
<reference evidence="4 5" key="1">
    <citation type="journal article" date="2018" name="Sci. Data">
        <title>The draft genome sequence of cork oak.</title>
        <authorList>
            <person name="Ramos A.M."/>
            <person name="Usie A."/>
            <person name="Barbosa P."/>
            <person name="Barros P.M."/>
            <person name="Capote T."/>
            <person name="Chaves I."/>
            <person name="Simoes F."/>
            <person name="Abreu I."/>
            <person name="Carrasquinho I."/>
            <person name="Faro C."/>
            <person name="Guimaraes J.B."/>
            <person name="Mendonca D."/>
            <person name="Nobrega F."/>
            <person name="Rodrigues L."/>
            <person name="Saibo N.J.M."/>
            <person name="Varela M.C."/>
            <person name="Egas C."/>
            <person name="Matos J."/>
            <person name="Miguel C.M."/>
            <person name="Oliveira M.M."/>
            <person name="Ricardo C.P."/>
            <person name="Goncalves S."/>
        </authorList>
    </citation>
    <scope>NUCLEOTIDE SEQUENCE [LARGE SCALE GENOMIC DNA]</scope>
    <source>
        <strain evidence="5">cv. HL8</strain>
    </source>
</reference>
<dbReference type="InterPro" id="IPR000504">
    <property type="entry name" value="RRM_dom"/>
</dbReference>